<sequence length="211" mass="23498">VAFCAQFGHIIMDSVREADVKELDLSGTSDKLVNTDPEFGIPEFTPYAVQSLNDAILQISSDVLFSNLLSEDDRKFLVDFQRISAKAQLLSTRLFGRVQTFFEKGDFQKLVDNVPVDTILKELVAAGLLSTSMCQSLITLFFTGLDGLPSSEIIASLSRQKLEQLASKYNIKDWKKMKVPQLVVALQKTASVSPLGTFFGKQMDMESLFRN</sequence>
<comment type="caution">
    <text evidence="1">The sequence shown here is derived from an EMBL/GenBank/DDBJ whole genome shotgun (WGS) entry which is preliminary data.</text>
</comment>
<dbReference type="AlphaFoldDB" id="A0A4S2MGL7"/>
<evidence type="ECO:0000313" key="1">
    <source>
        <dbReference type="EMBL" id="TGZ75966.1"/>
    </source>
</evidence>
<feature type="non-terminal residue" evidence="1">
    <location>
        <position position="211"/>
    </location>
</feature>
<feature type="non-terminal residue" evidence="1">
    <location>
        <position position="1"/>
    </location>
</feature>
<proteinExistence type="predicted"/>
<dbReference type="STRING" id="147828.A0A4S2MGL7"/>
<protein>
    <submittedName>
        <fullName evidence="1">Uncharacterized protein</fullName>
    </submittedName>
</protein>
<accession>A0A4S2MGL7</accession>
<name>A0A4S2MGL7_OPIFE</name>
<gene>
    <name evidence="1" type="ORF">CRM22_000090</name>
</gene>
<dbReference type="Proteomes" id="UP000308267">
    <property type="component" value="Unassembled WGS sequence"/>
</dbReference>
<organism evidence="1 2">
    <name type="scientific">Opisthorchis felineus</name>
    <dbReference type="NCBI Taxonomy" id="147828"/>
    <lineage>
        <taxon>Eukaryota</taxon>
        <taxon>Metazoa</taxon>
        <taxon>Spiralia</taxon>
        <taxon>Lophotrochozoa</taxon>
        <taxon>Platyhelminthes</taxon>
        <taxon>Trematoda</taxon>
        <taxon>Digenea</taxon>
        <taxon>Opisthorchiida</taxon>
        <taxon>Opisthorchiata</taxon>
        <taxon>Opisthorchiidae</taxon>
        <taxon>Opisthorchis</taxon>
    </lineage>
</organism>
<dbReference type="EMBL" id="SJOL01000156">
    <property type="protein sequence ID" value="TGZ75966.1"/>
    <property type="molecule type" value="Genomic_DNA"/>
</dbReference>
<keyword evidence="2" id="KW-1185">Reference proteome</keyword>
<reference evidence="1 2" key="1">
    <citation type="journal article" date="2019" name="BMC Genomics">
        <title>New insights from Opisthorchis felineus genome: update on genomics of the epidemiologically important liver flukes.</title>
        <authorList>
            <person name="Ershov N.I."/>
            <person name="Mordvinov V.A."/>
            <person name="Prokhortchouk E.B."/>
            <person name="Pakharukova M.Y."/>
            <person name="Gunbin K.V."/>
            <person name="Ustyantsev K."/>
            <person name="Genaev M.A."/>
            <person name="Blinov A.G."/>
            <person name="Mazur A."/>
            <person name="Boulygina E."/>
            <person name="Tsygankova S."/>
            <person name="Khrameeva E."/>
            <person name="Chekanov N."/>
            <person name="Fan G."/>
            <person name="Xiao A."/>
            <person name="Zhang H."/>
            <person name="Xu X."/>
            <person name="Yang H."/>
            <person name="Solovyev V."/>
            <person name="Lee S.M."/>
            <person name="Liu X."/>
            <person name="Afonnikov D.A."/>
            <person name="Skryabin K.G."/>
        </authorList>
    </citation>
    <scope>NUCLEOTIDE SEQUENCE [LARGE SCALE GENOMIC DNA]</scope>
    <source>
        <strain evidence="1">AK-0245</strain>
        <tissue evidence="1">Whole organism</tissue>
    </source>
</reference>
<evidence type="ECO:0000313" key="2">
    <source>
        <dbReference type="Proteomes" id="UP000308267"/>
    </source>
</evidence>